<feature type="chain" id="PRO_5023149177" evidence="1">
    <location>
        <begin position="21"/>
        <end position="360"/>
    </location>
</feature>
<feature type="signal peptide" evidence="1">
    <location>
        <begin position="1"/>
        <end position="20"/>
    </location>
</feature>
<organism evidence="2 3">
    <name type="scientific">Brachyspira aalborgi</name>
    <dbReference type="NCBI Taxonomy" id="29522"/>
    <lineage>
        <taxon>Bacteria</taxon>
        <taxon>Pseudomonadati</taxon>
        <taxon>Spirochaetota</taxon>
        <taxon>Spirochaetia</taxon>
        <taxon>Brachyspirales</taxon>
        <taxon>Brachyspiraceae</taxon>
        <taxon>Brachyspira</taxon>
    </lineage>
</organism>
<name>A0A5C8F6F4_9SPIR</name>
<accession>A0A5C8F6F4</accession>
<reference evidence="2 3" key="1">
    <citation type="journal article" date="1992" name="Lakartidningen">
        <title>[Penicillin V and not amoxicillin is the first choice preparation in acute otitis].</title>
        <authorList>
            <person name="Kamme C."/>
            <person name="Lundgren K."/>
            <person name="Prellner K."/>
        </authorList>
    </citation>
    <scope>NUCLEOTIDE SEQUENCE [LARGE SCALE GENOMIC DNA]</scope>
    <source>
        <strain evidence="2 3">PC3714II</strain>
    </source>
</reference>
<evidence type="ECO:0000313" key="3">
    <source>
        <dbReference type="Proteomes" id="UP000324574"/>
    </source>
</evidence>
<evidence type="ECO:0000313" key="2">
    <source>
        <dbReference type="EMBL" id="TXJ44792.1"/>
    </source>
</evidence>
<dbReference type="RefSeq" id="WP_147526590.1">
    <property type="nucleotide sequence ID" value="NZ_SAYG01000007.1"/>
</dbReference>
<comment type="caution">
    <text evidence="2">The sequence shown here is derived from an EMBL/GenBank/DDBJ whole genome shotgun (WGS) entry which is preliminary data.</text>
</comment>
<dbReference type="Proteomes" id="UP000324574">
    <property type="component" value="Unassembled WGS sequence"/>
</dbReference>
<sequence length="360" mass="38840">MRLKNIILVLVAVLTVSIVACNNKPTAVSDFSWEDETTDKRDDWQNKTNTANNSVVFVETIFESDTKALNPVVIANGNNVVVFYQKDYTFKAGMNPTTTAASLFYRGSVDGGTFFSVAVALDRTLVDGGSLSSPMSSPHVFLDGNNLTIAAVYNNNEYIIYKTGTFSQKGKVGGIDEQNWNWTRPNGSTIAYQNDWKNYRDKENIASISLVAGVGKANTLPVSYTGTGNTSGIIPVSLPNFSFGLKIVGKTGKFGLNDKGASPDNIITEQQSDLTTASSKGGYEVVYDGKSYTYAIYNDILYRASGNKIPTSSDEKMTISGSTGGSVAVGSDGSIFTFTKDAKGLVFRKINKFENGKTIN</sequence>
<gene>
    <name evidence="2" type="ORF">EPJ70_06350</name>
</gene>
<dbReference type="AlphaFoldDB" id="A0A5C8F6F4"/>
<dbReference type="EMBL" id="SAYG01000007">
    <property type="protein sequence ID" value="TXJ44792.1"/>
    <property type="molecule type" value="Genomic_DNA"/>
</dbReference>
<proteinExistence type="predicted"/>
<keyword evidence="1" id="KW-0732">Signal</keyword>
<evidence type="ECO:0000256" key="1">
    <source>
        <dbReference type="SAM" id="SignalP"/>
    </source>
</evidence>
<dbReference type="PROSITE" id="PS51257">
    <property type="entry name" value="PROKAR_LIPOPROTEIN"/>
    <property type="match status" value="1"/>
</dbReference>
<protein>
    <submittedName>
        <fullName evidence="2">Uncharacterized protein</fullName>
    </submittedName>
</protein>